<dbReference type="EMBL" id="JAENJH010000001">
    <property type="protein sequence ID" value="MBK1783427.1"/>
    <property type="molecule type" value="Genomic_DNA"/>
</dbReference>
<dbReference type="GO" id="GO:0003677">
    <property type="term" value="F:DNA binding"/>
    <property type="evidence" value="ECO:0007669"/>
    <property type="project" value="UniProtKB-KW"/>
</dbReference>
<dbReference type="InterPro" id="IPR036388">
    <property type="entry name" value="WH-like_DNA-bd_sf"/>
</dbReference>
<dbReference type="GO" id="GO:0045892">
    <property type="term" value="P:negative regulation of DNA-templated transcription"/>
    <property type="evidence" value="ECO:0007669"/>
    <property type="project" value="TreeGrafter"/>
</dbReference>
<proteinExistence type="predicted"/>
<dbReference type="AlphaFoldDB" id="A0A934QLR4"/>
<keyword evidence="3" id="KW-0804">Transcription</keyword>
<accession>A0A934QLR4</accession>
<dbReference type="Pfam" id="PF00392">
    <property type="entry name" value="GntR"/>
    <property type="match status" value="1"/>
</dbReference>
<dbReference type="SUPFAM" id="SSF46785">
    <property type="entry name" value="Winged helix' DNA-binding domain"/>
    <property type="match status" value="1"/>
</dbReference>
<dbReference type="Gene3D" id="3.40.1410.10">
    <property type="entry name" value="Chorismate lyase-like"/>
    <property type="match status" value="1"/>
</dbReference>
<dbReference type="InterPro" id="IPR011663">
    <property type="entry name" value="UTRA"/>
</dbReference>
<dbReference type="PROSITE" id="PS50949">
    <property type="entry name" value="HTH_GNTR"/>
    <property type="match status" value="1"/>
</dbReference>
<evidence type="ECO:0000313" key="6">
    <source>
        <dbReference type="Proteomes" id="UP000635245"/>
    </source>
</evidence>
<dbReference type="SMART" id="SM00345">
    <property type="entry name" value="HTH_GNTR"/>
    <property type="match status" value="1"/>
</dbReference>
<comment type="caution">
    <text evidence="5">The sequence shown here is derived from an EMBL/GenBank/DDBJ whole genome shotgun (WGS) entry which is preliminary data.</text>
</comment>
<dbReference type="CDD" id="cd07377">
    <property type="entry name" value="WHTH_GntR"/>
    <property type="match status" value="1"/>
</dbReference>
<protein>
    <submittedName>
        <fullName evidence="5">GntR family transcriptional regulator</fullName>
    </submittedName>
</protein>
<dbReference type="Pfam" id="PF07702">
    <property type="entry name" value="UTRA"/>
    <property type="match status" value="1"/>
</dbReference>
<dbReference type="SUPFAM" id="SSF64288">
    <property type="entry name" value="Chorismate lyase-like"/>
    <property type="match status" value="1"/>
</dbReference>
<keyword evidence="1" id="KW-0805">Transcription regulation</keyword>
<dbReference type="InterPro" id="IPR036390">
    <property type="entry name" value="WH_DNA-bd_sf"/>
</dbReference>
<evidence type="ECO:0000313" key="5">
    <source>
        <dbReference type="EMBL" id="MBK1783427.1"/>
    </source>
</evidence>
<dbReference type="InterPro" id="IPR050679">
    <property type="entry name" value="Bact_HTH_transcr_reg"/>
</dbReference>
<evidence type="ECO:0000259" key="4">
    <source>
        <dbReference type="PROSITE" id="PS50949"/>
    </source>
</evidence>
<dbReference type="InterPro" id="IPR000524">
    <property type="entry name" value="Tscrpt_reg_HTH_GntR"/>
</dbReference>
<gene>
    <name evidence="5" type="ORF">JHE00_03745</name>
</gene>
<dbReference type="RefSeq" id="WP_200314727.1">
    <property type="nucleotide sequence ID" value="NZ_JAENJH010000001.1"/>
</dbReference>
<sequence>MSAQLADALRAQIATMEPDSQLPTEADLVARYGVSRTTVRRALGDLVDEGLLVRRQGAGTFVAHRRIVHPLDRLRPFVSIFAGSGEQPEGRLLRYEWVDEPVLPSAQSPVSGALLVRRLYMIDDEPQVVADIAVPDPFGQRVSRAEIEQHPVYQVLREQLGLTPAYGRITLSSQAASDDLAPALGLPEGHPLLVLRRTTLDSGDRLLEHATYYLRPDRFELQLTVDAAGMEKVAYDFGEPGAALVLVPPA</sequence>
<dbReference type="PANTHER" id="PTHR44846:SF1">
    <property type="entry name" value="MANNOSYL-D-GLYCERATE TRANSPORT_METABOLISM SYSTEM REPRESSOR MNGR-RELATED"/>
    <property type="match status" value="1"/>
</dbReference>
<evidence type="ECO:0000256" key="1">
    <source>
        <dbReference type="ARBA" id="ARBA00023015"/>
    </source>
</evidence>
<dbReference type="InterPro" id="IPR028978">
    <property type="entry name" value="Chorismate_lyase_/UTRA_dom_sf"/>
</dbReference>
<dbReference type="PRINTS" id="PR00035">
    <property type="entry name" value="HTHGNTR"/>
</dbReference>
<reference evidence="5" key="1">
    <citation type="submission" date="2020-12" db="EMBL/GenBank/DDBJ databases">
        <title>Prauserella sp. ASG 168, a novel actinomycete isolated from cave rock.</title>
        <authorList>
            <person name="Suriyachadkun C."/>
        </authorList>
    </citation>
    <scope>NUCLEOTIDE SEQUENCE</scope>
    <source>
        <strain evidence="5">ASG 168</strain>
    </source>
</reference>
<evidence type="ECO:0000256" key="3">
    <source>
        <dbReference type="ARBA" id="ARBA00023163"/>
    </source>
</evidence>
<dbReference type="Gene3D" id="1.10.10.10">
    <property type="entry name" value="Winged helix-like DNA-binding domain superfamily/Winged helix DNA-binding domain"/>
    <property type="match status" value="1"/>
</dbReference>
<organism evidence="5 6">
    <name type="scientific">Prauserella cavernicola</name>
    <dbReference type="NCBI Taxonomy" id="2800127"/>
    <lineage>
        <taxon>Bacteria</taxon>
        <taxon>Bacillati</taxon>
        <taxon>Actinomycetota</taxon>
        <taxon>Actinomycetes</taxon>
        <taxon>Pseudonocardiales</taxon>
        <taxon>Pseudonocardiaceae</taxon>
        <taxon>Prauserella</taxon>
    </lineage>
</organism>
<dbReference type="PANTHER" id="PTHR44846">
    <property type="entry name" value="MANNOSYL-D-GLYCERATE TRANSPORT/METABOLISM SYSTEM REPRESSOR MNGR-RELATED"/>
    <property type="match status" value="1"/>
</dbReference>
<feature type="domain" description="HTH gntR-type" evidence="4">
    <location>
        <begin position="1"/>
        <end position="65"/>
    </location>
</feature>
<dbReference type="SMART" id="SM00866">
    <property type="entry name" value="UTRA"/>
    <property type="match status" value="1"/>
</dbReference>
<keyword evidence="2" id="KW-0238">DNA-binding</keyword>
<keyword evidence="6" id="KW-1185">Reference proteome</keyword>
<name>A0A934QLR4_9PSEU</name>
<dbReference type="Proteomes" id="UP000635245">
    <property type="component" value="Unassembled WGS sequence"/>
</dbReference>
<dbReference type="GO" id="GO:0003700">
    <property type="term" value="F:DNA-binding transcription factor activity"/>
    <property type="evidence" value="ECO:0007669"/>
    <property type="project" value="InterPro"/>
</dbReference>
<evidence type="ECO:0000256" key="2">
    <source>
        <dbReference type="ARBA" id="ARBA00023125"/>
    </source>
</evidence>